<gene>
    <name evidence="2" type="ORF">HAD_01005</name>
</gene>
<dbReference type="EMBL" id="ARYH01000001">
    <property type="protein sequence ID" value="KCZ84214.1"/>
    <property type="molecule type" value="Genomic_DNA"/>
</dbReference>
<dbReference type="AlphaFoldDB" id="A0A069E368"/>
<evidence type="ECO:0008006" key="4">
    <source>
        <dbReference type="Google" id="ProtNLM"/>
    </source>
</evidence>
<dbReference type="Pfam" id="PF19614">
    <property type="entry name" value="DUF6119"/>
    <property type="match status" value="1"/>
</dbReference>
<comment type="caution">
    <text evidence="2">The sequence shown here is derived from an EMBL/GenBank/DDBJ whole genome shotgun (WGS) entry which is preliminary data.</text>
</comment>
<evidence type="ECO:0000313" key="2">
    <source>
        <dbReference type="EMBL" id="KCZ84214.1"/>
    </source>
</evidence>
<sequence>MSKEKEKSRSYSIYLLKDGVEPSAALEDGHDLEKVEDAEHLPADAILYVMDSAPKEPWWKKHFGIKKEIKQVTKGAIAFFPAKGRWFALTFGNVYHQLDDYAYEYDFGLKVTLNSLDPNELKSADSVQPGEAKRRRTQVPNSTDLTYLDFDGNSEIIRALTGKVREEFRELFKNATGAASLKVSMSLSLTEMSDTCSRLVDLYNDKSYKELFPNIQNISPIKDPAQRDKLTDKLMDAFRSKSPDISLTIPDVVDYRDRTCCVFRAQEGESDVYPDISIDEFYQFIEELFSLEDCDVDLLRKVKMVLTDADGVGWKSYNCFRCLIFEFHDNAENALFHFCDGQWFRVEDSFLKQLTDYIDERCEGYDICAYNHDKEEDGKLVYSEGSYNKGVEALNSDFICLDLKDISPPGESQVEPCDLYTTKEDADRKSGRLGELVHVKISTRSASLSHLFNQGANSMHLIKRESASKEKFRSLVESKLGDRDPDVFLAPIDDLDFKVIFGVITHKDPDEKSKNLPLFSKISLMRCMQDLFVMDIPSGLVFIPDQSPKKEGHPKYETIEVEVCADAEGNKRICLVENGAVNQDRTVSHCCAEVRESNDGDRFKVSARKQDNGNYRSHHTWPFEKL</sequence>
<dbReference type="Proteomes" id="UP000027446">
    <property type="component" value="Unassembled WGS sequence"/>
</dbReference>
<dbReference type="NCBIfam" id="TIGR04141">
    <property type="entry name" value="TIGR04141 family sporadically distributed protein"/>
    <property type="match status" value="1"/>
</dbReference>
<protein>
    <recommendedName>
        <fullName evidence="4">Sporadically distributed protein, TIGR04141 family</fullName>
    </recommendedName>
</protein>
<organism evidence="2 3">
    <name type="scientific">Hyphomonas adhaerens MHS-3</name>
    <dbReference type="NCBI Taxonomy" id="1280949"/>
    <lineage>
        <taxon>Bacteria</taxon>
        <taxon>Pseudomonadati</taxon>
        <taxon>Pseudomonadota</taxon>
        <taxon>Alphaproteobacteria</taxon>
        <taxon>Hyphomonadales</taxon>
        <taxon>Hyphomonadaceae</taxon>
        <taxon>Hyphomonas</taxon>
    </lineage>
</organism>
<dbReference type="STRING" id="1280949.HAD_01005"/>
<accession>A0A069E368</accession>
<dbReference type="RefSeq" id="WP_035568780.1">
    <property type="nucleotide sequence ID" value="NZ_ARYH01000001.1"/>
</dbReference>
<dbReference type="eggNOG" id="ENOG502Z97J">
    <property type="taxonomic scope" value="Bacteria"/>
</dbReference>
<keyword evidence="3" id="KW-1185">Reference proteome</keyword>
<reference evidence="2 3" key="1">
    <citation type="journal article" date="2014" name="Antonie Van Leeuwenhoek">
        <title>Hyphomonas beringensis sp. nov. and Hyphomonas chukchiensis sp. nov., isolated from surface seawater of the Bering Sea and Chukchi Sea.</title>
        <authorList>
            <person name="Li C."/>
            <person name="Lai Q."/>
            <person name="Li G."/>
            <person name="Dong C."/>
            <person name="Wang J."/>
            <person name="Liao Y."/>
            <person name="Shao Z."/>
        </authorList>
    </citation>
    <scope>NUCLEOTIDE SEQUENCE [LARGE SCALE GENOMIC DNA]</scope>
    <source>
        <strain evidence="2 3">MHS-3</strain>
    </source>
</reference>
<feature type="region of interest" description="Disordered" evidence="1">
    <location>
        <begin position="602"/>
        <end position="626"/>
    </location>
</feature>
<name>A0A069E368_9PROT</name>
<dbReference type="InterPro" id="IPR026487">
    <property type="entry name" value="CHP04141"/>
</dbReference>
<evidence type="ECO:0000256" key="1">
    <source>
        <dbReference type="SAM" id="MobiDB-lite"/>
    </source>
</evidence>
<evidence type="ECO:0000313" key="3">
    <source>
        <dbReference type="Proteomes" id="UP000027446"/>
    </source>
</evidence>
<proteinExistence type="predicted"/>
<dbReference type="PATRIC" id="fig|1280949.3.peg.204"/>
<feature type="compositionally biased region" description="Basic and acidic residues" evidence="1">
    <location>
        <begin position="602"/>
        <end position="611"/>
    </location>
</feature>